<keyword evidence="1" id="KW-0812">Transmembrane</keyword>
<evidence type="ECO:0000313" key="3">
    <source>
        <dbReference type="Proteomes" id="UP000245820"/>
    </source>
</evidence>
<protein>
    <submittedName>
        <fullName evidence="2">Uncharacterized protein</fullName>
    </submittedName>
</protein>
<dbReference type="Proteomes" id="UP000245820">
    <property type="component" value="Chromosome"/>
</dbReference>
<dbReference type="EMBL" id="CP029343">
    <property type="protein sequence ID" value="AWL05074.1"/>
    <property type="molecule type" value="Genomic_DNA"/>
</dbReference>
<accession>A0A2S2DIC2</accession>
<feature type="transmembrane region" description="Helical" evidence="1">
    <location>
        <begin position="93"/>
        <end position="115"/>
    </location>
</feature>
<keyword evidence="3" id="KW-1185">Reference proteome</keyword>
<gene>
    <name evidence="2" type="ORF">DIR46_11980</name>
</gene>
<sequence length="249" mass="28129">MPALIVFFLLLPGFVFRTNLKRAERTSLDFSPFGQVVAEGILWASLLHLFWLSLSHIVFQRDFDPVTLMQLLSSAPLPQAQASEAVGSQFNWIATYFVTLIVASFAVPQIIRFIISRCRLDRADAFLSPIFRFHQAPWYYLLTGADFKSGEEPDLIFVSAIVEVGKDAVLYVGVLDEFDVDAEGQLDRLVLQNVARRPIEADKSRPANDTPTVENRFYDVDGDSFVLRYSEAITLNIQYARLGPEESDQ</sequence>
<dbReference type="OrthoDB" id="9149244at2"/>
<reference evidence="2 3" key="1">
    <citation type="submission" date="2018-05" db="EMBL/GenBank/DDBJ databases">
        <title>Complete genome sequence of Massilia oculi sp. nov. CCUG 43427T (=DSM 26321T), the type strain of M. oculi, and comparison with genome sequences of other Massilia strains.</title>
        <authorList>
            <person name="Zhu B."/>
        </authorList>
    </citation>
    <scope>NUCLEOTIDE SEQUENCE [LARGE SCALE GENOMIC DNA]</scope>
    <source>
        <strain evidence="2 3">CCUG 43427</strain>
    </source>
</reference>
<feature type="transmembrane region" description="Helical" evidence="1">
    <location>
        <begin position="41"/>
        <end position="59"/>
    </location>
</feature>
<evidence type="ECO:0000313" key="2">
    <source>
        <dbReference type="EMBL" id="AWL05074.1"/>
    </source>
</evidence>
<dbReference type="AlphaFoldDB" id="A0A2S2DIC2"/>
<proteinExistence type="predicted"/>
<keyword evidence="1" id="KW-0472">Membrane</keyword>
<name>A0A2S2DIC2_9BURK</name>
<organism evidence="2 3">
    <name type="scientific">Massilia oculi</name>
    <dbReference type="NCBI Taxonomy" id="945844"/>
    <lineage>
        <taxon>Bacteria</taxon>
        <taxon>Pseudomonadati</taxon>
        <taxon>Pseudomonadota</taxon>
        <taxon>Betaproteobacteria</taxon>
        <taxon>Burkholderiales</taxon>
        <taxon>Oxalobacteraceae</taxon>
        <taxon>Telluria group</taxon>
        <taxon>Massilia</taxon>
    </lineage>
</organism>
<evidence type="ECO:0000256" key="1">
    <source>
        <dbReference type="SAM" id="Phobius"/>
    </source>
</evidence>
<dbReference type="KEGG" id="mtim:DIR46_11980"/>
<keyword evidence="1" id="KW-1133">Transmembrane helix</keyword>